<feature type="compositionally biased region" description="Pro residues" evidence="1">
    <location>
        <begin position="33"/>
        <end position="49"/>
    </location>
</feature>
<feature type="region of interest" description="Disordered" evidence="1">
    <location>
        <begin position="73"/>
        <end position="137"/>
    </location>
</feature>
<organism evidence="2 3">
    <name type="scientific">Oryza meyeriana var. granulata</name>
    <dbReference type="NCBI Taxonomy" id="110450"/>
    <lineage>
        <taxon>Eukaryota</taxon>
        <taxon>Viridiplantae</taxon>
        <taxon>Streptophyta</taxon>
        <taxon>Embryophyta</taxon>
        <taxon>Tracheophyta</taxon>
        <taxon>Spermatophyta</taxon>
        <taxon>Magnoliopsida</taxon>
        <taxon>Liliopsida</taxon>
        <taxon>Poales</taxon>
        <taxon>Poaceae</taxon>
        <taxon>BOP clade</taxon>
        <taxon>Oryzoideae</taxon>
        <taxon>Oryzeae</taxon>
        <taxon>Oryzinae</taxon>
        <taxon>Oryza</taxon>
        <taxon>Oryza meyeriana</taxon>
    </lineage>
</organism>
<gene>
    <name evidence="2" type="ORF">E2562_013067</name>
</gene>
<dbReference type="EMBL" id="SPHZ02000006">
    <property type="protein sequence ID" value="KAF0912185.1"/>
    <property type="molecule type" value="Genomic_DNA"/>
</dbReference>
<protein>
    <submittedName>
        <fullName evidence="2">Uncharacterized protein</fullName>
    </submittedName>
</protein>
<dbReference type="Proteomes" id="UP000479710">
    <property type="component" value="Unassembled WGS sequence"/>
</dbReference>
<feature type="region of interest" description="Disordered" evidence="1">
    <location>
        <begin position="1"/>
        <end position="55"/>
    </location>
</feature>
<sequence length="137" mass="15005">MRPFNVPPVLAQLLPRRAAPTSGNPFGRTMMVQPPPTVQPPPQQQPPETPEMHESRVLEQLVEELFLQRRIDAAHAGQQRPMPLQAPQQPCSDAVEFNDDGEKRSADVATTEVAPDGSATAEGDRLQRDALVTPLAE</sequence>
<reference evidence="2 3" key="1">
    <citation type="submission" date="2019-11" db="EMBL/GenBank/DDBJ databases">
        <title>Whole genome sequence of Oryza granulata.</title>
        <authorList>
            <person name="Li W."/>
        </authorList>
    </citation>
    <scope>NUCLEOTIDE SEQUENCE [LARGE SCALE GENOMIC DNA]</scope>
    <source>
        <strain evidence="3">cv. Menghai</strain>
        <tissue evidence="2">Leaf</tissue>
    </source>
</reference>
<keyword evidence="3" id="KW-1185">Reference proteome</keyword>
<evidence type="ECO:0000256" key="1">
    <source>
        <dbReference type="SAM" id="MobiDB-lite"/>
    </source>
</evidence>
<evidence type="ECO:0000313" key="3">
    <source>
        <dbReference type="Proteomes" id="UP000479710"/>
    </source>
</evidence>
<dbReference type="AlphaFoldDB" id="A0A6G1DHA9"/>
<evidence type="ECO:0000313" key="2">
    <source>
        <dbReference type="EMBL" id="KAF0912185.1"/>
    </source>
</evidence>
<proteinExistence type="predicted"/>
<name>A0A6G1DHA9_9ORYZ</name>
<accession>A0A6G1DHA9</accession>
<comment type="caution">
    <text evidence="2">The sequence shown here is derived from an EMBL/GenBank/DDBJ whole genome shotgun (WGS) entry which is preliminary data.</text>
</comment>